<protein>
    <submittedName>
        <fullName evidence="1">Uncharacterized protein</fullName>
    </submittedName>
</protein>
<comment type="caution">
    <text evidence="1">The sequence shown here is derived from an EMBL/GenBank/DDBJ whole genome shotgun (WGS) entry which is preliminary data.</text>
</comment>
<proteinExistence type="predicted"/>
<dbReference type="OrthoDB" id="3915238at2759"/>
<accession>A0A4Z1PHE1</accession>
<evidence type="ECO:0000313" key="1">
    <source>
        <dbReference type="EMBL" id="TID21249.1"/>
    </source>
</evidence>
<dbReference type="AlphaFoldDB" id="A0A4Z1PHE1"/>
<dbReference type="EMBL" id="SNSC02000009">
    <property type="protein sequence ID" value="TID21249.1"/>
    <property type="molecule type" value="Genomic_DNA"/>
</dbReference>
<gene>
    <name evidence="1" type="ORF">E6O75_ATG04644</name>
</gene>
<dbReference type="Proteomes" id="UP000298493">
    <property type="component" value="Unassembled WGS sequence"/>
</dbReference>
<reference evidence="1 2" key="1">
    <citation type="submission" date="2019-04" db="EMBL/GenBank/DDBJ databases">
        <title>High contiguity whole genome sequence and gene annotation resource for two Venturia nashicola isolates.</title>
        <authorList>
            <person name="Prokchorchik M."/>
            <person name="Won K."/>
            <person name="Lee Y."/>
            <person name="Choi E.D."/>
            <person name="Segonzac C."/>
            <person name="Sohn K.H."/>
        </authorList>
    </citation>
    <scope>NUCLEOTIDE SEQUENCE [LARGE SCALE GENOMIC DNA]</scope>
    <source>
        <strain evidence="1 2">PRI2</strain>
    </source>
</reference>
<evidence type="ECO:0000313" key="2">
    <source>
        <dbReference type="Proteomes" id="UP000298493"/>
    </source>
</evidence>
<keyword evidence="2" id="KW-1185">Reference proteome</keyword>
<sequence>MKTDPPINMGKTRVPVKLPSPPLTVASIEPGMAPRNVAPEPSSIVVKWHGVSSSICASRWSMLPGRWSIVNNDHMVDLKAMIADAFAFRQVVDDASAYADESTHTRAAADALRILLMNPLLHTLYSDIFKKVAKSPMKTKVKDWQDKRHSELDIDQYQFGFQGTIHYVARQRWPKNFTKLRPVPIIENFTTQVGHPCAPLSTFAAHGFSFSSSSADHFLAARVRFLAAYERVYSTDQPMSEKQRKIRLPKPLFTTLEHLQHTHYQRQGWIVKNPDAEGGEDLRHSSFAVTLWANQMVTQADTDEKMDYKSTFRRKDPWAKRWSTERKYNWWIPLTSTKSDIRIAHDMMVSHGITLFSAVLAHGSDPIELNEAARQIEHTANLCMAHIETFWELTLAGIAEKMWDEKKKHKERQMRMADVQYSMAICEQIKRDLDKARMIAPERVTRGLRRVSEGVISG</sequence>
<name>A0A4Z1PHE1_9PEZI</name>
<organism evidence="1 2">
    <name type="scientific">Venturia nashicola</name>
    <dbReference type="NCBI Taxonomy" id="86259"/>
    <lineage>
        <taxon>Eukaryota</taxon>
        <taxon>Fungi</taxon>
        <taxon>Dikarya</taxon>
        <taxon>Ascomycota</taxon>
        <taxon>Pezizomycotina</taxon>
        <taxon>Dothideomycetes</taxon>
        <taxon>Pleosporomycetidae</taxon>
        <taxon>Venturiales</taxon>
        <taxon>Venturiaceae</taxon>
        <taxon>Venturia</taxon>
    </lineage>
</organism>